<dbReference type="GO" id="GO:0015074">
    <property type="term" value="P:DNA integration"/>
    <property type="evidence" value="ECO:0007669"/>
    <property type="project" value="UniProtKB-KW"/>
</dbReference>
<dbReference type="SUPFAM" id="SSF56349">
    <property type="entry name" value="DNA breaking-rejoining enzymes"/>
    <property type="match status" value="1"/>
</dbReference>
<dbReference type="InterPro" id="IPR004107">
    <property type="entry name" value="Integrase_SAM-like_N"/>
</dbReference>
<evidence type="ECO:0000256" key="3">
    <source>
        <dbReference type="ARBA" id="ARBA00023172"/>
    </source>
</evidence>
<evidence type="ECO:0000256" key="1">
    <source>
        <dbReference type="ARBA" id="ARBA00022908"/>
    </source>
</evidence>
<dbReference type="InterPro" id="IPR002104">
    <property type="entry name" value="Integrase_catalytic"/>
</dbReference>
<reference evidence="7 8" key="1">
    <citation type="journal article" date="2013" name="Genome Announc.">
        <title>Genome Sequence of Sporolactobacillus laevolacticus DSM442, an Efficient Polymer-Grade D-Lactate Producer from Agricultural Waste Cottonseed as a Nitrogen Source.</title>
        <authorList>
            <person name="Wang H."/>
            <person name="Wang L."/>
            <person name="Ju J."/>
            <person name="Yu B."/>
            <person name="Ma Y."/>
        </authorList>
    </citation>
    <scope>NUCLEOTIDE SEQUENCE [LARGE SCALE GENOMIC DNA]</scope>
    <source>
        <strain evidence="7 8">DSM 442</strain>
    </source>
</reference>
<dbReference type="Proteomes" id="UP000018296">
    <property type="component" value="Unassembled WGS sequence"/>
</dbReference>
<dbReference type="PANTHER" id="PTHR30349">
    <property type="entry name" value="PHAGE INTEGRASE-RELATED"/>
    <property type="match status" value="1"/>
</dbReference>
<dbReference type="AlphaFoldDB" id="V6J4N8"/>
<name>V6J4N8_9BACL</name>
<dbReference type="Gene3D" id="1.10.150.130">
    <property type="match status" value="1"/>
</dbReference>
<evidence type="ECO:0000256" key="4">
    <source>
        <dbReference type="PROSITE-ProRule" id="PRU01248"/>
    </source>
</evidence>
<sequence>MKKQLDDFLSVLIQERGLSENTIEAYRGDLYQYLDFLIKNTDCTIWTDVTDLTVMKYLYYLKDQGNAASTLARKAAAVRGFHRYLLRSHQVNHDPSFSMDLPKAEKKPLPSMLTVKQTEQLLAAPDTQTALGRRDKAMMEVLYATGMRVSECIQLNREDLNLELEFIRCVGKKGSERILPLNQPAIQALESYLSLSDEPKESHLGQPLFMNRLDNRLTRQGIWKIIKHYAELADISIQMSPETLRHSLTAHLLQNGADLEFVDELMGRANNSAAMRYPRPNRLPLKEVYARFHPRAHS</sequence>
<proteinExistence type="predicted"/>
<dbReference type="PROSITE" id="PS51898">
    <property type="entry name" value="TYR_RECOMBINASE"/>
    <property type="match status" value="1"/>
</dbReference>
<dbReference type="GO" id="GO:0006310">
    <property type="term" value="P:DNA recombination"/>
    <property type="evidence" value="ECO:0007669"/>
    <property type="project" value="UniProtKB-KW"/>
</dbReference>
<organism evidence="7 8">
    <name type="scientific">Sporolactobacillus laevolacticus DSM 442</name>
    <dbReference type="NCBI Taxonomy" id="1395513"/>
    <lineage>
        <taxon>Bacteria</taxon>
        <taxon>Bacillati</taxon>
        <taxon>Bacillota</taxon>
        <taxon>Bacilli</taxon>
        <taxon>Bacillales</taxon>
        <taxon>Sporolactobacillaceae</taxon>
        <taxon>Sporolactobacillus</taxon>
    </lineage>
</organism>
<dbReference type="EMBL" id="AWTC01000009">
    <property type="protein sequence ID" value="EST11674.1"/>
    <property type="molecule type" value="Genomic_DNA"/>
</dbReference>
<dbReference type="Gene3D" id="1.10.443.10">
    <property type="entry name" value="Intergrase catalytic core"/>
    <property type="match status" value="1"/>
</dbReference>
<dbReference type="GO" id="GO:0003677">
    <property type="term" value="F:DNA binding"/>
    <property type="evidence" value="ECO:0007669"/>
    <property type="project" value="UniProtKB-UniRule"/>
</dbReference>
<accession>V6J4N8</accession>
<keyword evidence="2 4" id="KW-0238">DNA-binding</keyword>
<dbReference type="InterPro" id="IPR044068">
    <property type="entry name" value="CB"/>
</dbReference>
<dbReference type="InterPro" id="IPR050090">
    <property type="entry name" value="Tyrosine_recombinase_XerCD"/>
</dbReference>
<keyword evidence="1" id="KW-0229">DNA integration</keyword>
<dbReference type="eggNOG" id="COG4974">
    <property type="taxonomic scope" value="Bacteria"/>
</dbReference>
<dbReference type="Pfam" id="PF02899">
    <property type="entry name" value="Phage_int_SAM_1"/>
    <property type="match status" value="1"/>
</dbReference>
<evidence type="ECO:0000259" key="6">
    <source>
        <dbReference type="PROSITE" id="PS51900"/>
    </source>
</evidence>
<dbReference type="PANTHER" id="PTHR30349:SF81">
    <property type="entry name" value="TYROSINE RECOMBINASE XERC"/>
    <property type="match status" value="1"/>
</dbReference>
<dbReference type="STRING" id="1395513.P343_10440"/>
<dbReference type="PROSITE" id="PS51900">
    <property type="entry name" value="CB"/>
    <property type="match status" value="1"/>
</dbReference>
<evidence type="ECO:0000313" key="7">
    <source>
        <dbReference type="EMBL" id="EST11674.1"/>
    </source>
</evidence>
<dbReference type="PATRIC" id="fig|1395513.3.peg.2107"/>
<dbReference type="OrthoDB" id="9801717at2"/>
<evidence type="ECO:0000313" key="8">
    <source>
        <dbReference type="Proteomes" id="UP000018296"/>
    </source>
</evidence>
<dbReference type="Pfam" id="PF00589">
    <property type="entry name" value="Phage_integrase"/>
    <property type="match status" value="1"/>
</dbReference>
<evidence type="ECO:0000259" key="5">
    <source>
        <dbReference type="PROSITE" id="PS51898"/>
    </source>
</evidence>
<feature type="domain" description="Tyr recombinase" evidence="5">
    <location>
        <begin position="108"/>
        <end position="290"/>
    </location>
</feature>
<gene>
    <name evidence="7" type="ORF">P343_10440</name>
</gene>
<dbReference type="RefSeq" id="WP_023510338.1">
    <property type="nucleotide sequence ID" value="NZ_AWTC01000009.1"/>
</dbReference>
<comment type="caution">
    <text evidence="7">The sequence shown here is derived from an EMBL/GenBank/DDBJ whole genome shotgun (WGS) entry which is preliminary data.</text>
</comment>
<keyword evidence="3" id="KW-0233">DNA recombination</keyword>
<feature type="domain" description="Core-binding (CB)" evidence="6">
    <location>
        <begin position="1"/>
        <end position="86"/>
    </location>
</feature>
<dbReference type="InterPro" id="IPR011010">
    <property type="entry name" value="DNA_brk_join_enz"/>
</dbReference>
<protein>
    <submittedName>
        <fullName evidence="7">Tyrosine recombinase XerD</fullName>
    </submittedName>
</protein>
<dbReference type="InterPro" id="IPR013762">
    <property type="entry name" value="Integrase-like_cat_sf"/>
</dbReference>
<evidence type="ECO:0000256" key="2">
    <source>
        <dbReference type="ARBA" id="ARBA00023125"/>
    </source>
</evidence>
<keyword evidence="8" id="KW-1185">Reference proteome</keyword>
<dbReference type="InterPro" id="IPR010998">
    <property type="entry name" value="Integrase_recombinase_N"/>
</dbReference>